<comment type="caution">
    <text evidence="9">The sequence shown here is derived from an EMBL/GenBank/DDBJ whole genome shotgun (WGS) entry which is preliminary data.</text>
</comment>
<evidence type="ECO:0000259" key="7">
    <source>
        <dbReference type="PROSITE" id="PS51918"/>
    </source>
</evidence>
<dbReference type="Pfam" id="PF04055">
    <property type="entry name" value="Radical_SAM"/>
    <property type="match status" value="1"/>
</dbReference>
<keyword evidence="6" id="KW-0411">Iron-sulfur</keyword>
<dbReference type="InterPro" id="IPR039661">
    <property type="entry name" value="ELP3"/>
</dbReference>
<dbReference type="SUPFAM" id="SSF102114">
    <property type="entry name" value="Radical SAM enzymes"/>
    <property type="match status" value="1"/>
</dbReference>
<dbReference type="CDD" id="cd01335">
    <property type="entry name" value="Radical_SAM"/>
    <property type="match status" value="1"/>
</dbReference>
<name>A0A101E7B5_9THEO</name>
<evidence type="ECO:0000313" key="8">
    <source>
        <dbReference type="EMBL" id="HBT49450.1"/>
    </source>
</evidence>
<protein>
    <submittedName>
        <fullName evidence="9">Radical SAM enzyme (TIGR01210 family)</fullName>
    </submittedName>
    <submittedName>
        <fullName evidence="8">Radical SAM protein</fullName>
    </submittedName>
</protein>
<evidence type="ECO:0000256" key="6">
    <source>
        <dbReference type="ARBA" id="ARBA00023014"/>
    </source>
</evidence>
<dbReference type="Proteomes" id="UP000294886">
    <property type="component" value="Unassembled WGS sequence"/>
</dbReference>
<keyword evidence="2" id="KW-0004">4Fe-4S</keyword>
<dbReference type="AlphaFoldDB" id="A0A101E7B5"/>
<dbReference type="SFLD" id="SFLDG01086">
    <property type="entry name" value="elongater_protein-like"/>
    <property type="match status" value="1"/>
</dbReference>
<dbReference type="GO" id="GO:0051539">
    <property type="term" value="F:4 iron, 4 sulfur cluster binding"/>
    <property type="evidence" value="ECO:0007669"/>
    <property type="project" value="UniProtKB-KW"/>
</dbReference>
<dbReference type="RefSeq" id="WP_011025735.1">
    <property type="nucleotide sequence ID" value="NZ_DOLB01000096.1"/>
</dbReference>
<dbReference type="EMBL" id="SLWU01000005">
    <property type="protein sequence ID" value="TCO67826.1"/>
    <property type="molecule type" value="Genomic_DNA"/>
</dbReference>
<dbReference type="InterPro" id="IPR023404">
    <property type="entry name" value="rSAM_horseshoe"/>
</dbReference>
<evidence type="ECO:0000313" key="11">
    <source>
        <dbReference type="Proteomes" id="UP000294886"/>
    </source>
</evidence>
<proteinExistence type="predicted"/>
<reference evidence="8 10" key="1">
    <citation type="journal article" date="2018" name="Nat. Biotechnol.">
        <title>A standardized bacterial taxonomy based on genome phylogeny substantially revises the tree of life.</title>
        <authorList>
            <person name="Parks D.H."/>
            <person name="Chuvochina M."/>
            <person name="Waite D.W."/>
            <person name="Rinke C."/>
            <person name="Skarshewski A."/>
            <person name="Chaumeil P.A."/>
            <person name="Hugenholtz P."/>
        </authorList>
    </citation>
    <scope>NUCLEOTIDE SEQUENCE [LARGE SCALE GENOMIC DNA]</scope>
    <source>
        <strain evidence="8">UBA12544</strain>
    </source>
</reference>
<dbReference type="OMA" id="FHPAFGE"/>
<evidence type="ECO:0000256" key="1">
    <source>
        <dbReference type="ARBA" id="ARBA00001966"/>
    </source>
</evidence>
<dbReference type="Proteomes" id="UP000264445">
    <property type="component" value="Unassembled WGS sequence"/>
</dbReference>
<evidence type="ECO:0000256" key="3">
    <source>
        <dbReference type="ARBA" id="ARBA00022691"/>
    </source>
</evidence>
<evidence type="ECO:0000256" key="5">
    <source>
        <dbReference type="ARBA" id="ARBA00023004"/>
    </source>
</evidence>
<dbReference type="InterPro" id="IPR032432">
    <property type="entry name" value="Radical_SAM_C"/>
</dbReference>
<evidence type="ECO:0000313" key="9">
    <source>
        <dbReference type="EMBL" id="TCO67826.1"/>
    </source>
</evidence>
<organism evidence="9 11">
    <name type="scientific">Caldanaerobacter subterraneus</name>
    <dbReference type="NCBI Taxonomy" id="911092"/>
    <lineage>
        <taxon>Bacteria</taxon>
        <taxon>Bacillati</taxon>
        <taxon>Bacillota</taxon>
        <taxon>Clostridia</taxon>
        <taxon>Thermoanaerobacterales</taxon>
        <taxon>Thermoanaerobacteraceae</taxon>
        <taxon>Caldanaerobacter</taxon>
    </lineage>
</organism>
<dbReference type="Gene3D" id="3.80.30.20">
    <property type="entry name" value="tm_1862 like domain"/>
    <property type="match status" value="1"/>
</dbReference>
<accession>A0A101E7B5</accession>
<keyword evidence="3" id="KW-0949">S-adenosyl-L-methionine</keyword>
<keyword evidence="5" id="KW-0408">Iron</keyword>
<dbReference type="SFLD" id="SFLDS00029">
    <property type="entry name" value="Radical_SAM"/>
    <property type="match status" value="1"/>
</dbReference>
<dbReference type="PANTHER" id="PTHR11135">
    <property type="entry name" value="HISTONE ACETYLTRANSFERASE-RELATED"/>
    <property type="match status" value="1"/>
</dbReference>
<dbReference type="InterPro" id="IPR006638">
    <property type="entry name" value="Elp3/MiaA/NifB-like_rSAM"/>
</dbReference>
<evidence type="ECO:0000256" key="4">
    <source>
        <dbReference type="ARBA" id="ARBA00022723"/>
    </source>
</evidence>
<dbReference type="InterPro" id="IPR007197">
    <property type="entry name" value="rSAM"/>
</dbReference>
<comment type="cofactor">
    <cofactor evidence="1">
        <name>[4Fe-4S] cluster</name>
        <dbReference type="ChEBI" id="CHEBI:49883"/>
    </cofactor>
</comment>
<dbReference type="GO" id="GO:0002926">
    <property type="term" value="P:tRNA wobble base 5-methoxycarbonylmethyl-2-thiouridinylation"/>
    <property type="evidence" value="ECO:0007669"/>
    <property type="project" value="TreeGrafter"/>
</dbReference>
<dbReference type="Pfam" id="PF16199">
    <property type="entry name" value="Radical_SAM_C"/>
    <property type="match status" value="1"/>
</dbReference>
<dbReference type="EMBL" id="DOLB01000096">
    <property type="protein sequence ID" value="HBT49450.1"/>
    <property type="molecule type" value="Genomic_DNA"/>
</dbReference>
<dbReference type="InterPro" id="IPR058240">
    <property type="entry name" value="rSAM_sf"/>
</dbReference>
<dbReference type="PANTHER" id="PTHR11135:SF0">
    <property type="entry name" value="ELONGATOR COMPLEX PROTEIN 3"/>
    <property type="match status" value="1"/>
</dbReference>
<dbReference type="FunFam" id="3.80.30.20:FF:000016">
    <property type="entry name" value="Oxygen-independent coproporphyrinogen III oxidase"/>
    <property type="match status" value="1"/>
</dbReference>
<evidence type="ECO:0000256" key="2">
    <source>
        <dbReference type="ARBA" id="ARBA00022485"/>
    </source>
</evidence>
<dbReference type="GO" id="GO:0003824">
    <property type="term" value="F:catalytic activity"/>
    <property type="evidence" value="ECO:0007669"/>
    <property type="project" value="InterPro"/>
</dbReference>
<dbReference type="GO" id="GO:0005737">
    <property type="term" value="C:cytoplasm"/>
    <property type="evidence" value="ECO:0007669"/>
    <property type="project" value="TreeGrafter"/>
</dbReference>
<dbReference type="PROSITE" id="PS51918">
    <property type="entry name" value="RADICAL_SAM"/>
    <property type="match status" value="1"/>
</dbReference>
<keyword evidence="4" id="KW-0479">Metal-binding</keyword>
<dbReference type="GO" id="GO:0046872">
    <property type="term" value="F:metal ion binding"/>
    <property type="evidence" value="ECO:0007669"/>
    <property type="project" value="UniProtKB-KW"/>
</dbReference>
<feature type="domain" description="Radical SAM core" evidence="7">
    <location>
        <begin position="1"/>
        <end position="238"/>
    </location>
</feature>
<gene>
    <name evidence="8" type="ORF">DEA61_06435</name>
    <name evidence="9" type="ORF">EV203_10587</name>
</gene>
<dbReference type="SFLD" id="SFLDG01082">
    <property type="entry name" value="B12-binding_domain_containing"/>
    <property type="match status" value="1"/>
</dbReference>
<sequence>MKRKMYIIPIFIPHWGCSFKCVFCNQNLITGQKKDVTVEEVIETIESHLKTIPEGSEVEVSFFGGSFTGIPIEKQNLYLSIAREYLKRGQIQGIRLSTRPDYITEEILENLKKHDVSVIELGVQSMEDDVLEKSRRGHTSEDVVNAVNLIRRYDFKLGLQLMIGLPGDTEEKSLNTAHKIVSLKPDFVRIYPTLVIRNTYLEKMYKEGKYTPLSLEQAINISKKMYIIFVKAGIDVIRIGLQTTDNINFNKDVVAGPFHPAMGQLVESSIMLDVLKEVIEKEGIKGKKISIFCNERKLSTVIGQKKYNKRFLEDKYGLQVQVKLLEKIEEDKIVLSYDKKLYPISITDFIKDNF</sequence>
<dbReference type="SMART" id="SM00729">
    <property type="entry name" value="Elp3"/>
    <property type="match status" value="1"/>
</dbReference>
<evidence type="ECO:0000313" key="10">
    <source>
        <dbReference type="Proteomes" id="UP000264445"/>
    </source>
</evidence>
<reference evidence="9 11" key="2">
    <citation type="submission" date="2019-03" db="EMBL/GenBank/DDBJ databases">
        <title>Genomic Encyclopedia of Type Strains, Phase IV (KMG-IV): sequencing the most valuable type-strain genomes for metagenomic binning, comparative biology and taxonomic classification.</title>
        <authorList>
            <person name="Goeker M."/>
        </authorList>
    </citation>
    <scope>NUCLEOTIDE SEQUENCE [LARGE SCALE GENOMIC DNA]</scope>
    <source>
        <strain evidence="9 11">DSM 13054</strain>
    </source>
</reference>